<gene>
    <name evidence="19" type="ORF">QN277_012475</name>
</gene>
<comment type="similarity">
    <text evidence="14">Belongs to the RING-type zinc finger family. ATL subfamily.</text>
</comment>
<dbReference type="EC" id="2.3.2.27" evidence="4"/>
<feature type="transmembrane region" description="Helical" evidence="16">
    <location>
        <begin position="46"/>
        <end position="65"/>
    </location>
</feature>
<evidence type="ECO:0000256" key="12">
    <source>
        <dbReference type="ARBA" id="ARBA00022989"/>
    </source>
</evidence>
<sequence length="432" mass="48950">MSQLGHLLHLSLLFLLSFHVTAQQQMNESSTSVDSGMGNFQPSLAVVIGILSLMFSLTFILLLYAKFCQRRASAHVDPENPPALMRSRSRFSGIDKTVIESLPFFRFSSLKGSKEGLECAVCLSKFEDIEILRLLPKCKHAFHIDCIDHWLERHSSCPLCRRKVSSDDPTMLTYSNSLRLLTMNRSENGEEPNVEIFVQREEDQSHGGSSSSRFRIGSSFRKSGKGIIIKEEELPIKEEEETKHDGGGGKLYHKQNHKINISDVVFKHRWSNVSSSDLMFFNSEMISSVQSKRFNLSEPNGDGRIRASTSAENGQIFNIKEEMERKISFETKTGALNSVLDTSYCVGTSSSSGHTSKYVNPGDKRSMSEIAGVSRFRDLGMRDSVLEDSSVISSDVKEERRRQLWLPIARRTVLWFVNRERSQPLNVRFFNE</sequence>
<evidence type="ECO:0000256" key="11">
    <source>
        <dbReference type="ARBA" id="ARBA00022833"/>
    </source>
</evidence>
<keyword evidence="8 17" id="KW-0732">Signal</keyword>
<keyword evidence="5" id="KW-0808">Transferase</keyword>
<evidence type="ECO:0000256" key="7">
    <source>
        <dbReference type="ARBA" id="ARBA00022723"/>
    </source>
</evidence>
<dbReference type="AlphaFoldDB" id="A0AAE1TDF6"/>
<dbReference type="GO" id="GO:0061630">
    <property type="term" value="F:ubiquitin protein ligase activity"/>
    <property type="evidence" value="ECO:0007669"/>
    <property type="project" value="UniProtKB-EC"/>
</dbReference>
<keyword evidence="7" id="KW-0479">Metal-binding</keyword>
<protein>
    <recommendedName>
        <fullName evidence="4">RING-type E3 ubiquitin transferase</fullName>
        <ecNumber evidence="4">2.3.2.27</ecNumber>
    </recommendedName>
</protein>
<evidence type="ECO:0000256" key="10">
    <source>
        <dbReference type="ARBA" id="ARBA00022786"/>
    </source>
</evidence>
<organism evidence="19 20">
    <name type="scientific">Acacia crassicarpa</name>
    <name type="common">northern wattle</name>
    <dbReference type="NCBI Taxonomy" id="499986"/>
    <lineage>
        <taxon>Eukaryota</taxon>
        <taxon>Viridiplantae</taxon>
        <taxon>Streptophyta</taxon>
        <taxon>Embryophyta</taxon>
        <taxon>Tracheophyta</taxon>
        <taxon>Spermatophyta</taxon>
        <taxon>Magnoliopsida</taxon>
        <taxon>eudicotyledons</taxon>
        <taxon>Gunneridae</taxon>
        <taxon>Pentapetalae</taxon>
        <taxon>rosids</taxon>
        <taxon>fabids</taxon>
        <taxon>Fabales</taxon>
        <taxon>Fabaceae</taxon>
        <taxon>Caesalpinioideae</taxon>
        <taxon>mimosoid clade</taxon>
        <taxon>Acacieae</taxon>
        <taxon>Acacia</taxon>
    </lineage>
</organism>
<dbReference type="Gene3D" id="3.30.40.10">
    <property type="entry name" value="Zinc/RING finger domain, C3HC4 (zinc finger)"/>
    <property type="match status" value="1"/>
</dbReference>
<dbReference type="FunFam" id="3.30.40.10:FF:000285">
    <property type="entry name" value="RING-H2 finger protein ATL43"/>
    <property type="match status" value="1"/>
</dbReference>
<evidence type="ECO:0000256" key="4">
    <source>
        <dbReference type="ARBA" id="ARBA00012483"/>
    </source>
</evidence>
<dbReference type="Proteomes" id="UP001293593">
    <property type="component" value="Unassembled WGS sequence"/>
</dbReference>
<evidence type="ECO:0000256" key="8">
    <source>
        <dbReference type="ARBA" id="ARBA00022729"/>
    </source>
</evidence>
<evidence type="ECO:0000256" key="3">
    <source>
        <dbReference type="ARBA" id="ARBA00004906"/>
    </source>
</evidence>
<comment type="pathway">
    <text evidence="3">Protein modification; protein ubiquitination.</text>
</comment>
<dbReference type="GO" id="GO:0008270">
    <property type="term" value="F:zinc ion binding"/>
    <property type="evidence" value="ECO:0007669"/>
    <property type="project" value="UniProtKB-KW"/>
</dbReference>
<keyword evidence="11" id="KW-0862">Zinc</keyword>
<dbReference type="SUPFAM" id="SSF57850">
    <property type="entry name" value="RING/U-box"/>
    <property type="match status" value="1"/>
</dbReference>
<keyword evidence="12 16" id="KW-1133">Transmembrane helix</keyword>
<evidence type="ECO:0000256" key="1">
    <source>
        <dbReference type="ARBA" id="ARBA00000900"/>
    </source>
</evidence>
<dbReference type="PANTHER" id="PTHR46539:SF1">
    <property type="entry name" value="E3 UBIQUITIN-PROTEIN LIGASE ATL42"/>
    <property type="match status" value="1"/>
</dbReference>
<comment type="caution">
    <text evidence="19">The sequence shown here is derived from an EMBL/GenBank/DDBJ whole genome shotgun (WGS) entry which is preliminary data.</text>
</comment>
<name>A0AAE1TDF6_9FABA</name>
<dbReference type="Pfam" id="PF13639">
    <property type="entry name" value="zf-RING_2"/>
    <property type="match status" value="1"/>
</dbReference>
<evidence type="ECO:0000313" key="20">
    <source>
        <dbReference type="Proteomes" id="UP001293593"/>
    </source>
</evidence>
<evidence type="ECO:0000259" key="18">
    <source>
        <dbReference type="PROSITE" id="PS50089"/>
    </source>
</evidence>
<dbReference type="InterPro" id="IPR001841">
    <property type="entry name" value="Znf_RING"/>
</dbReference>
<keyword evidence="10" id="KW-0833">Ubl conjugation pathway</keyword>
<evidence type="ECO:0000256" key="15">
    <source>
        <dbReference type="PROSITE-ProRule" id="PRU00175"/>
    </source>
</evidence>
<keyword evidence="20" id="KW-1185">Reference proteome</keyword>
<evidence type="ECO:0000256" key="16">
    <source>
        <dbReference type="SAM" id="Phobius"/>
    </source>
</evidence>
<evidence type="ECO:0000256" key="14">
    <source>
        <dbReference type="ARBA" id="ARBA00024209"/>
    </source>
</evidence>
<evidence type="ECO:0000256" key="2">
    <source>
        <dbReference type="ARBA" id="ARBA00004167"/>
    </source>
</evidence>
<feature type="domain" description="RING-type" evidence="18">
    <location>
        <begin position="119"/>
        <end position="161"/>
    </location>
</feature>
<proteinExistence type="inferred from homology"/>
<reference evidence="19" key="1">
    <citation type="submission" date="2023-10" db="EMBL/GenBank/DDBJ databases">
        <title>Chromosome-level genome of the transformable northern wattle, Acacia crassicarpa.</title>
        <authorList>
            <person name="Massaro I."/>
            <person name="Sinha N.R."/>
            <person name="Poethig S."/>
            <person name="Leichty A.R."/>
        </authorList>
    </citation>
    <scope>NUCLEOTIDE SEQUENCE</scope>
    <source>
        <strain evidence="19">Acra3RX</strain>
        <tissue evidence="19">Leaf</tissue>
    </source>
</reference>
<dbReference type="PROSITE" id="PS50089">
    <property type="entry name" value="ZF_RING_2"/>
    <property type="match status" value="1"/>
</dbReference>
<dbReference type="PANTHER" id="PTHR46539">
    <property type="entry name" value="E3 UBIQUITIN-PROTEIN LIGASE ATL42"/>
    <property type="match status" value="1"/>
</dbReference>
<feature type="signal peptide" evidence="17">
    <location>
        <begin position="1"/>
        <end position="22"/>
    </location>
</feature>
<evidence type="ECO:0000256" key="9">
    <source>
        <dbReference type="ARBA" id="ARBA00022771"/>
    </source>
</evidence>
<evidence type="ECO:0000256" key="13">
    <source>
        <dbReference type="ARBA" id="ARBA00023136"/>
    </source>
</evidence>
<evidence type="ECO:0000256" key="5">
    <source>
        <dbReference type="ARBA" id="ARBA00022679"/>
    </source>
</evidence>
<keyword evidence="6 16" id="KW-0812">Transmembrane</keyword>
<feature type="chain" id="PRO_5042097221" description="RING-type E3 ubiquitin transferase" evidence="17">
    <location>
        <begin position="23"/>
        <end position="432"/>
    </location>
</feature>
<evidence type="ECO:0000256" key="17">
    <source>
        <dbReference type="SAM" id="SignalP"/>
    </source>
</evidence>
<dbReference type="EMBL" id="JAWXYG010000002">
    <property type="protein sequence ID" value="KAK4280923.1"/>
    <property type="molecule type" value="Genomic_DNA"/>
</dbReference>
<keyword evidence="9 15" id="KW-0863">Zinc-finger</keyword>
<comment type="subcellular location">
    <subcellularLocation>
        <location evidence="2">Membrane</location>
        <topology evidence="2">Single-pass membrane protein</topology>
    </subcellularLocation>
</comment>
<dbReference type="SMART" id="SM00184">
    <property type="entry name" value="RING"/>
    <property type="match status" value="1"/>
</dbReference>
<keyword evidence="13 16" id="KW-0472">Membrane</keyword>
<dbReference type="InterPro" id="IPR013083">
    <property type="entry name" value="Znf_RING/FYVE/PHD"/>
</dbReference>
<evidence type="ECO:0000256" key="6">
    <source>
        <dbReference type="ARBA" id="ARBA00022692"/>
    </source>
</evidence>
<dbReference type="GO" id="GO:0016020">
    <property type="term" value="C:membrane"/>
    <property type="evidence" value="ECO:0007669"/>
    <property type="project" value="UniProtKB-SubCell"/>
</dbReference>
<evidence type="ECO:0000313" key="19">
    <source>
        <dbReference type="EMBL" id="KAK4280923.1"/>
    </source>
</evidence>
<accession>A0AAE1TDF6</accession>
<dbReference type="CDD" id="cd16461">
    <property type="entry name" value="RING-H2_EL5-like"/>
    <property type="match status" value="1"/>
</dbReference>
<comment type="catalytic activity">
    <reaction evidence="1">
        <text>S-ubiquitinyl-[E2 ubiquitin-conjugating enzyme]-L-cysteine + [acceptor protein]-L-lysine = [E2 ubiquitin-conjugating enzyme]-L-cysteine + N(6)-ubiquitinyl-[acceptor protein]-L-lysine.</text>
        <dbReference type="EC" id="2.3.2.27"/>
    </reaction>
</comment>